<keyword evidence="1" id="KW-0472">Membrane</keyword>
<accession>A0A7W8EBP2</accession>
<gene>
    <name evidence="2" type="ORF">HDF15_004149</name>
</gene>
<evidence type="ECO:0000313" key="2">
    <source>
        <dbReference type="EMBL" id="MBB5065779.1"/>
    </source>
</evidence>
<evidence type="ECO:0000256" key="1">
    <source>
        <dbReference type="SAM" id="Phobius"/>
    </source>
</evidence>
<comment type="caution">
    <text evidence="2">The sequence shown here is derived from an EMBL/GenBank/DDBJ whole genome shotgun (WGS) entry which is preliminary data.</text>
</comment>
<keyword evidence="1" id="KW-1133">Transmembrane helix</keyword>
<evidence type="ECO:0008006" key="4">
    <source>
        <dbReference type="Google" id="ProtNLM"/>
    </source>
</evidence>
<feature type="transmembrane region" description="Helical" evidence="1">
    <location>
        <begin position="254"/>
        <end position="273"/>
    </location>
</feature>
<evidence type="ECO:0000313" key="3">
    <source>
        <dbReference type="Proteomes" id="UP000584867"/>
    </source>
</evidence>
<sequence length="525" mass="58357">MKRIFAILTFAALGMAALLALLPAAGHDQLWFLLMARRWLGGAQIYGPFLFDSNPPGVIWLSALPILLGQLLHLPSTTAAKLLVVLAEALSAGLSYRLLRYAWRPLEAYERWALLFAFIVLFGVVPARDFGQRDQMLAFLVLPYVLAAAVDFHRHSLIFLRGTVGVMAAIGICLKPHHALLVIAIELALLLLPSPTMRTRRLQRLLRPEPLLILLLGAIFLAATHQFTLLYFTLAMPVLKETYWAIGHLSLPGLAMEAIELCLLAAGTITLYAITKPQSLLLRLLLIAGTASLFAYFLQGTGWYYQQIPALDLFGAALVLQLLNLANRKSLIAPRWSVPAVAALCLLALALTTNFTGYPFTADRAFAIESPDPAFFKDLPSDTPVATLTTSVDEAMMPIERYHLTWAQRMNNLWLLPAILRNETPAAGKPPSRILPPSQLAALEALQHRFMVEDFNHWHPQLVLVERCQQVSIHCQVLEDRNDNLLTWFLRDPAFAAVWRNYTYQGSRGSFDAYTLTPPSPSVGK</sequence>
<feature type="transmembrane region" description="Helical" evidence="1">
    <location>
        <begin position="304"/>
        <end position="326"/>
    </location>
</feature>
<feature type="transmembrane region" description="Helical" evidence="1">
    <location>
        <begin position="338"/>
        <end position="360"/>
    </location>
</feature>
<dbReference type="RefSeq" id="WP_184258755.1">
    <property type="nucleotide sequence ID" value="NZ_JACHIO010000019.1"/>
</dbReference>
<keyword evidence="1" id="KW-0812">Transmembrane</keyword>
<feature type="transmembrane region" description="Helical" evidence="1">
    <location>
        <begin position="109"/>
        <end position="125"/>
    </location>
</feature>
<feature type="transmembrane region" description="Helical" evidence="1">
    <location>
        <begin position="166"/>
        <end position="192"/>
    </location>
</feature>
<name>A0A7W8EBP2_9BACT</name>
<feature type="transmembrane region" description="Helical" evidence="1">
    <location>
        <begin position="137"/>
        <end position="154"/>
    </location>
</feature>
<protein>
    <recommendedName>
        <fullName evidence="4">Glycosyltransferase RgtA/B/C/D-like domain-containing protein</fullName>
    </recommendedName>
</protein>
<proteinExistence type="predicted"/>
<dbReference type="EMBL" id="JACHIO010000019">
    <property type="protein sequence ID" value="MBB5065779.1"/>
    <property type="molecule type" value="Genomic_DNA"/>
</dbReference>
<feature type="transmembrane region" description="Helical" evidence="1">
    <location>
        <begin position="280"/>
        <end position="298"/>
    </location>
</feature>
<dbReference type="Proteomes" id="UP000584867">
    <property type="component" value="Unassembled WGS sequence"/>
</dbReference>
<dbReference type="AlphaFoldDB" id="A0A7W8EBP2"/>
<feature type="transmembrane region" description="Helical" evidence="1">
    <location>
        <begin position="212"/>
        <end position="234"/>
    </location>
</feature>
<organism evidence="2 3">
    <name type="scientific">Granulicella mallensis</name>
    <dbReference type="NCBI Taxonomy" id="940614"/>
    <lineage>
        <taxon>Bacteria</taxon>
        <taxon>Pseudomonadati</taxon>
        <taxon>Acidobacteriota</taxon>
        <taxon>Terriglobia</taxon>
        <taxon>Terriglobales</taxon>
        <taxon>Acidobacteriaceae</taxon>
        <taxon>Granulicella</taxon>
    </lineage>
</organism>
<reference evidence="2 3" key="1">
    <citation type="submission" date="2020-08" db="EMBL/GenBank/DDBJ databases">
        <title>Genomic Encyclopedia of Type Strains, Phase IV (KMG-V): Genome sequencing to study the core and pangenomes of soil and plant-associated prokaryotes.</title>
        <authorList>
            <person name="Whitman W."/>
        </authorList>
    </citation>
    <scope>NUCLEOTIDE SEQUENCE [LARGE SCALE GENOMIC DNA]</scope>
    <source>
        <strain evidence="2 3">X5P3</strain>
    </source>
</reference>